<name>A0A1B8QB69_9GAMM</name>
<comment type="caution">
    <text evidence="1">The sequence shown here is derived from an EMBL/GenBank/DDBJ whole genome shotgun (WGS) entry which is preliminary data.</text>
</comment>
<protein>
    <submittedName>
        <fullName evidence="1">Uncharacterized protein</fullName>
    </submittedName>
</protein>
<dbReference type="EMBL" id="LZMZ01000027">
    <property type="protein sequence ID" value="OBX76758.1"/>
    <property type="molecule type" value="Genomic_DNA"/>
</dbReference>
<dbReference type="AlphaFoldDB" id="A0A1B8QB69"/>
<reference evidence="1 2" key="1">
    <citation type="submission" date="2016-06" db="EMBL/GenBank/DDBJ databases">
        <title>Draft genome of Moraxella atlantae CCUG 66109.</title>
        <authorList>
            <person name="Salva-Serra F."/>
            <person name="Engstrom-Jakobsson H."/>
            <person name="Thorell K."/>
            <person name="Gonzales-Siles L."/>
            <person name="Karlsson R."/>
            <person name="Boulund F."/>
            <person name="Engstrand L."/>
            <person name="Kristiansson E."/>
            <person name="Moore E."/>
        </authorList>
    </citation>
    <scope>NUCLEOTIDE SEQUENCE [LARGE SCALE GENOMIC DNA]</scope>
    <source>
        <strain evidence="1 2">CCUG 66109</strain>
    </source>
</reference>
<proteinExistence type="predicted"/>
<accession>A0A1B8QB69</accession>
<evidence type="ECO:0000313" key="2">
    <source>
        <dbReference type="Proteomes" id="UP000092508"/>
    </source>
</evidence>
<sequence>MQKPQTITTFSHEHGYYELYQLHGQFFLTFCPKVSYLKQKYGKAAMLYLDDVTTDDIGFIQNPFYVIDKVIKALVVYVKLHDLSHFYFATSTARRNKIYVWLSQRIVKELPDYSVSHDDNYFYFHKC</sequence>
<dbReference type="RefSeq" id="WP_067237089.1">
    <property type="nucleotide sequence ID" value="NZ_LZMZ01000027.1"/>
</dbReference>
<gene>
    <name evidence="1" type="ORF">A9308_07435</name>
</gene>
<dbReference type="Proteomes" id="UP000092508">
    <property type="component" value="Unassembled WGS sequence"/>
</dbReference>
<evidence type="ECO:0000313" key="1">
    <source>
        <dbReference type="EMBL" id="OBX76758.1"/>
    </source>
</evidence>
<organism evidence="1 2">
    <name type="scientific">Faucicola atlantae</name>
    <dbReference type="NCBI Taxonomy" id="34059"/>
    <lineage>
        <taxon>Bacteria</taxon>
        <taxon>Pseudomonadati</taxon>
        <taxon>Pseudomonadota</taxon>
        <taxon>Gammaproteobacteria</taxon>
        <taxon>Moraxellales</taxon>
        <taxon>Moraxellaceae</taxon>
        <taxon>Faucicola</taxon>
    </lineage>
</organism>
<dbReference type="OrthoDB" id="6649886at2"/>